<dbReference type="RefSeq" id="WP_106606443.1">
    <property type="nucleotide sequence ID" value="NZ_PYGJ01000001.1"/>
</dbReference>
<dbReference type="AlphaFoldDB" id="A0A2P8FJ17"/>
<gene>
    <name evidence="1" type="ORF">CLV88_101138</name>
</gene>
<name>A0A2P8FJ17_9RHOB</name>
<organism evidence="1 2">
    <name type="scientific">Shimia abyssi</name>
    <dbReference type="NCBI Taxonomy" id="1662395"/>
    <lineage>
        <taxon>Bacteria</taxon>
        <taxon>Pseudomonadati</taxon>
        <taxon>Pseudomonadota</taxon>
        <taxon>Alphaproteobacteria</taxon>
        <taxon>Rhodobacterales</taxon>
        <taxon>Roseobacteraceae</taxon>
    </lineage>
</organism>
<dbReference type="SUPFAM" id="SSF56112">
    <property type="entry name" value="Protein kinase-like (PK-like)"/>
    <property type="match status" value="1"/>
</dbReference>
<dbReference type="EMBL" id="PYGJ01000001">
    <property type="protein sequence ID" value="PSL21714.1"/>
    <property type="molecule type" value="Genomic_DNA"/>
</dbReference>
<evidence type="ECO:0000313" key="1">
    <source>
        <dbReference type="EMBL" id="PSL21714.1"/>
    </source>
</evidence>
<dbReference type="Proteomes" id="UP000240418">
    <property type="component" value="Unassembled WGS sequence"/>
</dbReference>
<proteinExistence type="predicted"/>
<protein>
    <recommendedName>
        <fullName evidence="3">Phosphotransferase family enzyme</fullName>
    </recommendedName>
</protein>
<sequence length="291" mass="32406">MNMPRTARAITSEPHHTQWHGLVKSQLSGRFDAIARLVSGRKPGARLDFDLIKYGHSAISLQVHAGGRCAYMKLFDMSQPDSAYQREKASLCALRDSGLVPRILGFSDSPRFIVCEWSDLARHAYAPLTETPDEFAYSLGKWLAELDSAVPGETAVGNWYGYLTKFGTALDLERISIAREVLSEIPLCGRALSRNDAALHNFLVNAEGHLLGCDFENARMRPRGWDYVLGHIGLVERFPEKIDTVIRAYSDGFSNAHRGALIVEELNVVSRILFCARAMAGDNTENVVPWR</sequence>
<evidence type="ECO:0000313" key="2">
    <source>
        <dbReference type="Proteomes" id="UP000240418"/>
    </source>
</evidence>
<comment type="caution">
    <text evidence="1">The sequence shown here is derived from an EMBL/GenBank/DDBJ whole genome shotgun (WGS) entry which is preliminary data.</text>
</comment>
<dbReference type="InterPro" id="IPR011009">
    <property type="entry name" value="Kinase-like_dom_sf"/>
</dbReference>
<dbReference type="OrthoDB" id="7831006at2"/>
<keyword evidence="2" id="KW-1185">Reference proteome</keyword>
<evidence type="ECO:0008006" key="3">
    <source>
        <dbReference type="Google" id="ProtNLM"/>
    </source>
</evidence>
<accession>A0A2P8FJ17</accession>
<reference evidence="1 2" key="1">
    <citation type="submission" date="2018-03" db="EMBL/GenBank/DDBJ databases">
        <title>Genomic Encyclopedia of Archaeal and Bacterial Type Strains, Phase II (KMG-II): from individual species to whole genera.</title>
        <authorList>
            <person name="Goeker M."/>
        </authorList>
    </citation>
    <scope>NUCLEOTIDE SEQUENCE [LARGE SCALE GENOMIC DNA]</scope>
    <source>
        <strain evidence="1 2">DSM 100673</strain>
    </source>
</reference>